<dbReference type="EMBL" id="CCYA01000254">
    <property type="protein sequence ID" value="CEH17252.1"/>
    <property type="molecule type" value="Genomic_DNA"/>
</dbReference>
<proteinExistence type="predicted"/>
<evidence type="ECO:0000313" key="2">
    <source>
        <dbReference type="Proteomes" id="UP000054845"/>
    </source>
</evidence>
<keyword evidence="2" id="KW-1185">Reference proteome</keyword>
<reference evidence="1 2" key="1">
    <citation type="submission" date="2014-09" db="EMBL/GenBank/DDBJ databases">
        <authorList>
            <person name="Magalhaes I.L.F."/>
            <person name="Oliveira U."/>
            <person name="Santos F.R."/>
            <person name="Vidigal T.H.D.A."/>
            <person name="Brescovit A.D."/>
            <person name="Santos A.J."/>
        </authorList>
    </citation>
    <scope>NUCLEOTIDE SEQUENCE [LARGE SCALE GENOMIC DNA]</scope>
</reference>
<name>A0A0P1BMS1_9BASI</name>
<evidence type="ECO:0000313" key="1">
    <source>
        <dbReference type="EMBL" id="CEH17252.1"/>
    </source>
</evidence>
<accession>A0A0P1BMS1</accession>
<protein>
    <submittedName>
        <fullName evidence="1">Uncharacterized protein</fullName>
    </submittedName>
</protein>
<organism evidence="1 2">
    <name type="scientific">Ceraceosorus bombacis</name>
    <dbReference type="NCBI Taxonomy" id="401625"/>
    <lineage>
        <taxon>Eukaryota</taxon>
        <taxon>Fungi</taxon>
        <taxon>Dikarya</taxon>
        <taxon>Basidiomycota</taxon>
        <taxon>Ustilaginomycotina</taxon>
        <taxon>Exobasidiomycetes</taxon>
        <taxon>Ceraceosorales</taxon>
        <taxon>Ceraceosoraceae</taxon>
        <taxon>Ceraceosorus</taxon>
    </lineage>
</organism>
<dbReference type="AlphaFoldDB" id="A0A0P1BMS1"/>
<dbReference type="Proteomes" id="UP000054845">
    <property type="component" value="Unassembled WGS sequence"/>
</dbReference>
<sequence>MAGNRRFIKHGGVAVYALHARAHFTPSPASTSAQSHSQECRGAEETANTCLKRFKFLLHVIGTFVNS</sequence>